<evidence type="ECO:0000313" key="4">
    <source>
        <dbReference type="EMBL" id="CAB5046352.1"/>
    </source>
</evidence>
<dbReference type="EMBL" id="CAFBMY010000003">
    <property type="protein sequence ID" value="CAB4915318.1"/>
    <property type="molecule type" value="Genomic_DNA"/>
</dbReference>
<evidence type="ECO:0000313" key="2">
    <source>
        <dbReference type="EMBL" id="CAB4915318.1"/>
    </source>
</evidence>
<accession>A0A6J7SZS4</accession>
<gene>
    <name evidence="1" type="ORF">UFOPK3197_00264</name>
    <name evidence="2" type="ORF">UFOPK3707_00051</name>
    <name evidence="3" type="ORF">UFOPK3937_00172</name>
    <name evidence="4" type="ORF">UFOPK4265_00137</name>
    <name evidence="5" type="ORF">UFOPK4401_00206</name>
</gene>
<proteinExistence type="predicted"/>
<organism evidence="4">
    <name type="scientific">freshwater metagenome</name>
    <dbReference type="NCBI Taxonomy" id="449393"/>
    <lineage>
        <taxon>unclassified sequences</taxon>
        <taxon>metagenomes</taxon>
        <taxon>ecological metagenomes</taxon>
    </lineage>
</organism>
<dbReference type="EMBL" id="CAFBQK010000009">
    <property type="protein sequence ID" value="CAB5046352.1"/>
    <property type="molecule type" value="Genomic_DNA"/>
</dbReference>
<dbReference type="EMBL" id="CAFABI010000017">
    <property type="protein sequence ID" value="CAB4822059.1"/>
    <property type="molecule type" value="Genomic_DNA"/>
</dbReference>
<evidence type="ECO:0000313" key="1">
    <source>
        <dbReference type="EMBL" id="CAB4822059.1"/>
    </source>
</evidence>
<dbReference type="EMBL" id="CAFBOJ010000010">
    <property type="protein sequence ID" value="CAB4971752.1"/>
    <property type="molecule type" value="Genomic_DNA"/>
</dbReference>
<sequence>MERTKPFLLTSASIFELDIIADDFINGSAFTDVGNILIIYATAHGLDSTYAIKRE</sequence>
<dbReference type="AlphaFoldDB" id="A0A6J7SZS4"/>
<reference evidence="4" key="1">
    <citation type="submission" date="2020-05" db="EMBL/GenBank/DDBJ databases">
        <authorList>
            <person name="Chiriac C."/>
            <person name="Salcher M."/>
            <person name="Ghai R."/>
            <person name="Kavagutti S V."/>
        </authorList>
    </citation>
    <scope>NUCLEOTIDE SEQUENCE</scope>
</reference>
<evidence type="ECO:0000313" key="3">
    <source>
        <dbReference type="EMBL" id="CAB4971752.1"/>
    </source>
</evidence>
<name>A0A6J7SZS4_9ZZZZ</name>
<dbReference type="EMBL" id="CAFBRB010000011">
    <property type="protein sequence ID" value="CAB5071723.1"/>
    <property type="molecule type" value="Genomic_DNA"/>
</dbReference>
<evidence type="ECO:0000313" key="5">
    <source>
        <dbReference type="EMBL" id="CAB5071723.1"/>
    </source>
</evidence>
<protein>
    <submittedName>
        <fullName evidence="4">Unannotated protein</fullName>
    </submittedName>
</protein>